<keyword evidence="1" id="KW-1133">Transmembrane helix</keyword>
<organism evidence="3 4">
    <name type="scientific">Papaver nudicaule</name>
    <name type="common">Iceland poppy</name>
    <dbReference type="NCBI Taxonomy" id="74823"/>
    <lineage>
        <taxon>Eukaryota</taxon>
        <taxon>Viridiplantae</taxon>
        <taxon>Streptophyta</taxon>
        <taxon>Embryophyta</taxon>
        <taxon>Tracheophyta</taxon>
        <taxon>Spermatophyta</taxon>
        <taxon>Magnoliopsida</taxon>
        <taxon>Ranunculales</taxon>
        <taxon>Papaveraceae</taxon>
        <taxon>Papaveroideae</taxon>
        <taxon>Papaver</taxon>
    </lineage>
</organism>
<gene>
    <name evidence="3" type="ORF">MKW94_012521</name>
</gene>
<dbReference type="Pfam" id="PF06974">
    <property type="entry name" value="WS_DGAT_C"/>
    <property type="match status" value="1"/>
</dbReference>
<feature type="transmembrane region" description="Helical" evidence="1">
    <location>
        <begin position="12"/>
        <end position="31"/>
    </location>
</feature>
<evidence type="ECO:0000313" key="4">
    <source>
        <dbReference type="Proteomes" id="UP001177140"/>
    </source>
</evidence>
<dbReference type="AlphaFoldDB" id="A0AA41VSS5"/>
<dbReference type="EMBL" id="JAJJMA010286038">
    <property type="protein sequence ID" value="MCL7046811.1"/>
    <property type="molecule type" value="Genomic_DNA"/>
</dbReference>
<evidence type="ECO:0000313" key="3">
    <source>
        <dbReference type="EMBL" id="MCL7046811.1"/>
    </source>
</evidence>
<protein>
    <recommendedName>
        <fullName evidence="2">O-acyltransferase WSD1 C-terminal domain-containing protein</fullName>
    </recommendedName>
</protein>
<reference evidence="3" key="1">
    <citation type="submission" date="2022-03" db="EMBL/GenBank/DDBJ databases">
        <title>A functionally conserved STORR gene fusion in Papaver species that diverged 16.8 million years ago.</title>
        <authorList>
            <person name="Catania T."/>
        </authorList>
    </citation>
    <scope>NUCLEOTIDE SEQUENCE</scope>
    <source>
        <strain evidence="3">S-191538</strain>
    </source>
</reference>
<keyword evidence="1" id="KW-0472">Membrane</keyword>
<name>A0AA41VSS5_PAPNU</name>
<evidence type="ECO:0000256" key="1">
    <source>
        <dbReference type="SAM" id="Phobius"/>
    </source>
</evidence>
<feature type="domain" description="O-acyltransferase WSD1 C-terminal" evidence="2">
    <location>
        <begin position="20"/>
        <end position="60"/>
    </location>
</feature>
<sequence>MLDKKKLSFEAYFSYAITSLATFMISNVVGPQEEIMLGGNPITALSVSSSSLPHVSIVISHRLALVCSCWTIVG</sequence>
<accession>A0AA41VSS5</accession>
<keyword evidence="1" id="KW-0812">Transmembrane</keyword>
<keyword evidence="4" id="KW-1185">Reference proteome</keyword>
<comment type="caution">
    <text evidence="3">The sequence shown here is derived from an EMBL/GenBank/DDBJ whole genome shotgun (WGS) entry which is preliminary data.</text>
</comment>
<proteinExistence type="predicted"/>
<dbReference type="Proteomes" id="UP001177140">
    <property type="component" value="Unassembled WGS sequence"/>
</dbReference>
<dbReference type="InterPro" id="IPR009721">
    <property type="entry name" value="O-acyltransferase_WSD1_C"/>
</dbReference>
<evidence type="ECO:0000259" key="2">
    <source>
        <dbReference type="Pfam" id="PF06974"/>
    </source>
</evidence>